<sequence>MSGNLVTISATVMCPHGGQANVLPAQSRVLVDGSPAATEADVYTVTGCTFTAGGKADPCTTVRWTGTSARIRVNGSPALLQDSTALCHTAEGATQGPPNVTVVQQRVVGR</sequence>
<dbReference type="EMBL" id="CP115300">
    <property type="protein sequence ID" value="WBO67909.1"/>
    <property type="molecule type" value="Genomic_DNA"/>
</dbReference>
<dbReference type="Proteomes" id="UP001212326">
    <property type="component" value="Chromosome"/>
</dbReference>
<protein>
    <submittedName>
        <fullName evidence="1">PAAR-like protein</fullName>
    </submittedName>
</protein>
<dbReference type="Pfam" id="PF14107">
    <property type="entry name" value="DUF4280"/>
    <property type="match status" value="1"/>
</dbReference>
<name>A0ABY7PEB3_9ACTN</name>
<accession>A0ABY7PEB3</accession>
<dbReference type="RefSeq" id="WP_270085181.1">
    <property type="nucleotide sequence ID" value="NZ_CP115300.1"/>
</dbReference>
<proteinExistence type="predicted"/>
<gene>
    <name evidence="1" type="ORF">O1G22_36365</name>
</gene>
<dbReference type="InterPro" id="IPR025460">
    <property type="entry name" value="DUF4280"/>
</dbReference>
<evidence type="ECO:0000313" key="2">
    <source>
        <dbReference type="Proteomes" id="UP001212326"/>
    </source>
</evidence>
<keyword evidence="2" id="KW-1185">Reference proteome</keyword>
<evidence type="ECO:0000313" key="1">
    <source>
        <dbReference type="EMBL" id="WBO67909.1"/>
    </source>
</evidence>
<organism evidence="1 2">
    <name type="scientific">Streptomyces camelliae</name>
    <dbReference type="NCBI Taxonomy" id="3004093"/>
    <lineage>
        <taxon>Bacteria</taxon>
        <taxon>Bacillati</taxon>
        <taxon>Actinomycetota</taxon>
        <taxon>Actinomycetes</taxon>
        <taxon>Kitasatosporales</taxon>
        <taxon>Streptomycetaceae</taxon>
        <taxon>Streptomyces</taxon>
    </lineage>
</organism>
<reference evidence="1 2" key="1">
    <citation type="submission" date="2022-12" db="EMBL/GenBank/DDBJ databases">
        <authorList>
            <person name="Mo P."/>
        </authorList>
    </citation>
    <scope>NUCLEOTIDE SEQUENCE [LARGE SCALE GENOMIC DNA]</scope>
    <source>
        <strain evidence="1 2">HUAS 2-6</strain>
    </source>
</reference>